<feature type="region of interest" description="Disordered" evidence="1">
    <location>
        <begin position="583"/>
        <end position="606"/>
    </location>
</feature>
<name>A0A0N7EME7_9CAUD</name>
<reference evidence="2 3" key="1">
    <citation type="submission" date="2015-08" db="EMBL/GenBank/DDBJ databases">
        <authorList>
            <person name="Baig H."/>
            <person name="Bute M."/>
            <person name="Clinton T."/>
            <person name="Fahad M."/>
            <person name="Farrakhan K."/>
            <person name="Grady N."/>
            <person name="Guthrie N."/>
            <person name="Hafid R."/>
            <person name="Harvey J."/>
            <person name="Hunnicutt K."/>
            <person name="Larsen V."/>
            <person name="London L."/>
            <person name="Mark R."/>
            <person name="Mcduffie T."/>
            <person name="Mcgee E."/>
            <person name="Pailin J."/>
            <person name="Peacock B."/>
            <person name="Robinson C."/>
            <person name="Thomas A."/>
            <person name="Serrano M.G."/>
            <person name="Buck G."/>
            <person name="Lee V."/>
            <person name="Wang Y."/>
            <person name="Carvalho R."/>
            <person name="Voegtly L."/>
            <person name="Shi R."/>
            <person name="Duckworth R."/>
            <person name="Johnson A."/>
            <person name="Loviza R."/>
            <person name="Walstead R."/>
            <person name="Shah Z."/>
            <person name="Kiflezghi M."/>
            <person name="Wade K."/>
            <person name="Delesalle V.A."/>
            <person name="Bradley K.W."/>
            <person name="Asai D.J."/>
            <person name="Bowman C.A."/>
            <person name="Russell D.A."/>
            <person name="Pope W.H."/>
            <person name="Jacobs-Sera D."/>
            <person name="Hendrix R.W."/>
            <person name="Hatfull G.F."/>
        </authorList>
    </citation>
    <scope>NUCLEOTIDE SEQUENCE [LARGE SCALE GENOMIC DNA]</scope>
</reference>
<dbReference type="NCBIfam" id="TIGR01445">
    <property type="entry name" value="intein_Nterm"/>
    <property type="match status" value="1"/>
</dbReference>
<dbReference type="SUPFAM" id="SSF51294">
    <property type="entry name" value="Hedgehog/intein (Hint) domain"/>
    <property type="match status" value="1"/>
</dbReference>
<dbReference type="EMBL" id="KT365400">
    <property type="protein sequence ID" value="ALF51319.1"/>
    <property type="molecule type" value="Genomic_DNA"/>
</dbReference>
<evidence type="ECO:0000313" key="3">
    <source>
        <dbReference type="Proteomes" id="UP000221879"/>
    </source>
</evidence>
<proteinExistence type="predicted"/>
<feature type="compositionally biased region" description="Low complexity" evidence="1">
    <location>
        <begin position="586"/>
        <end position="595"/>
    </location>
</feature>
<dbReference type="PROSITE" id="PS50817">
    <property type="entry name" value="INTEIN_N_TER"/>
    <property type="match status" value="1"/>
</dbReference>
<organism evidence="2 3">
    <name type="scientific">Mycobacterium phage ErnieJ</name>
    <dbReference type="NCBI Taxonomy" id="1701802"/>
    <lineage>
        <taxon>Viruses</taxon>
        <taxon>Duplodnaviria</taxon>
        <taxon>Heunggongvirae</taxon>
        <taxon>Uroviricota</taxon>
        <taxon>Caudoviricetes</taxon>
        <taxon>Ceeclamvirinae</taxon>
        <taxon>Bixzunavirus</taxon>
        <taxon>Bixzunavirus Bxz1</taxon>
    </lineage>
</organism>
<dbReference type="InterPro" id="IPR036844">
    <property type="entry name" value="Hint_dom_sf"/>
</dbReference>
<dbReference type="GO" id="GO:0016539">
    <property type="term" value="P:intein-mediated protein splicing"/>
    <property type="evidence" value="ECO:0007669"/>
    <property type="project" value="InterPro"/>
</dbReference>
<protein>
    <submittedName>
        <fullName evidence="2">Uncharacterized protein</fullName>
    </submittedName>
</protein>
<dbReference type="Proteomes" id="UP000221879">
    <property type="component" value="Segment"/>
</dbReference>
<evidence type="ECO:0000313" key="2">
    <source>
        <dbReference type="EMBL" id="ALF51319.1"/>
    </source>
</evidence>
<dbReference type="CDD" id="cd00081">
    <property type="entry name" value="Hint"/>
    <property type="match status" value="1"/>
</dbReference>
<dbReference type="Gene3D" id="2.170.16.10">
    <property type="entry name" value="Hedgehog/Intein (Hint) domain"/>
    <property type="match status" value="1"/>
</dbReference>
<dbReference type="InterPro" id="IPR006141">
    <property type="entry name" value="Intein_N"/>
</dbReference>
<evidence type="ECO:0000256" key="1">
    <source>
        <dbReference type="SAM" id="MobiDB-lite"/>
    </source>
</evidence>
<gene>
    <name evidence="2" type="ORF">SEA_ERNIEJ_255</name>
</gene>
<accession>A0A0N7EME7</accession>
<sequence>MPNSKHTAKENVMGSGAWDSYTYTSHLAAKAAAGKSTFDYTDQIRSGQTSAKANSLLDPKVKAGDGSSFAGKVMREVVISDEHPNPTPIAIVLDVTGSNYTAAVAVHAKLPQLFGLLQRKGLIEDPQILIAATGDANSDRVPLQVGQFESDNRIDAMIEAMYLEGFGGGQAHETYELAAYFLARHTYLEPWHKQGRKGYCNTPDAPVWMADGSFKEIGDIMPGDVVMGWSQFNGKRCFKPSRVVGVQHRHADNVVEAVTESGRKIKCTTDHRWLSAHHGSGSRTEDIWTSVVPGPRGGNLSHVLDPTPVVPEDLREEAAWLAGVYDGEGHDLSISQSDTHNPEVCARIGAALTKLGFKWEYRNKRKGSGDFFIHGGVQARVDLLNKLPITRRAALQWILESRHAKYKHGEVRPREMHRRIDKVVQVTPLPAQEVVSLQTETNNYIAWGFASSNCIFIGDEKPYDRVKASQVRAHIGVDIEADVLTTQVFEELKEQYEPFFLFQKQGSYSESQVLPSWRKLLNEQAVTLEDPNNVCEFIAGLLLLREGGLDLDEVEDELADAGFNTTAIRSASKTLALVGAGGSGGAVAKTDGSLGLDDDSTGADRL</sequence>
<feature type="compositionally biased region" description="Acidic residues" evidence="1">
    <location>
        <begin position="596"/>
        <end position="606"/>
    </location>
</feature>